<sequence length="277" mass="30067">MAAEYAPSTFKLPFQRDQLAVLGDLGAASVITSGIIVSRTKGQVQALAQDVVPIISKLDCRRIAVKAVPPIAMTTFVQFSSVRIVSEVLDKMHKSDYNLAVAYGFASVPFTSIKYNLLTDKVYSHFGRQRASTLEAGASRVSTISHFFLEKVAPGFMWSWLRDGLGVGGSLVLGRHVACAASKAIEGKETPSRLTKFVAGLGTGACTALLTQCFHNAALMAGRMTVEGNRNHSPLAPMRRLLQEKGLQAFYLNFPRRMLVIAGFSAVLNVTEPFRKI</sequence>
<evidence type="ECO:0000313" key="1">
    <source>
        <dbReference type="EMBL" id="CAE0750121.1"/>
    </source>
</evidence>
<name>A0A7S4B0S3_CHRCT</name>
<protein>
    <recommendedName>
        <fullName evidence="2">Mitochondrial carrier protein</fullName>
    </recommendedName>
</protein>
<dbReference type="AlphaFoldDB" id="A0A7S4B0S3"/>
<organism evidence="1">
    <name type="scientific">Chrysotila carterae</name>
    <name type="common">Marine alga</name>
    <name type="synonym">Syracosphaera carterae</name>
    <dbReference type="NCBI Taxonomy" id="13221"/>
    <lineage>
        <taxon>Eukaryota</taxon>
        <taxon>Haptista</taxon>
        <taxon>Haptophyta</taxon>
        <taxon>Prymnesiophyceae</taxon>
        <taxon>Isochrysidales</taxon>
        <taxon>Isochrysidaceae</taxon>
        <taxon>Chrysotila</taxon>
    </lineage>
</organism>
<proteinExistence type="predicted"/>
<evidence type="ECO:0008006" key="2">
    <source>
        <dbReference type="Google" id="ProtNLM"/>
    </source>
</evidence>
<gene>
    <name evidence="1" type="ORF">PCAR00345_LOCUS2706</name>
</gene>
<accession>A0A7S4B0S3</accession>
<reference evidence="1" key="1">
    <citation type="submission" date="2021-01" db="EMBL/GenBank/DDBJ databases">
        <authorList>
            <person name="Corre E."/>
            <person name="Pelletier E."/>
            <person name="Niang G."/>
            <person name="Scheremetjew M."/>
            <person name="Finn R."/>
            <person name="Kale V."/>
            <person name="Holt S."/>
            <person name="Cochrane G."/>
            <person name="Meng A."/>
            <person name="Brown T."/>
            <person name="Cohen L."/>
        </authorList>
    </citation>
    <scope>NUCLEOTIDE SEQUENCE</scope>
    <source>
        <strain evidence="1">CCMP645</strain>
    </source>
</reference>
<dbReference type="EMBL" id="HBIZ01004802">
    <property type="protein sequence ID" value="CAE0750121.1"/>
    <property type="molecule type" value="Transcribed_RNA"/>
</dbReference>